<dbReference type="Pfam" id="PF00059">
    <property type="entry name" value="Lectin_C"/>
    <property type="match status" value="1"/>
</dbReference>
<comment type="subcellular location">
    <subcellularLocation>
        <location evidence="1">Secreted</location>
    </subcellularLocation>
</comment>
<organism evidence="5 6">
    <name type="scientific">Phrynosoma platyrhinos</name>
    <name type="common">Desert horned lizard</name>
    <dbReference type="NCBI Taxonomy" id="52577"/>
    <lineage>
        <taxon>Eukaryota</taxon>
        <taxon>Metazoa</taxon>
        <taxon>Chordata</taxon>
        <taxon>Craniata</taxon>
        <taxon>Vertebrata</taxon>
        <taxon>Euteleostomi</taxon>
        <taxon>Lepidosauria</taxon>
        <taxon>Squamata</taxon>
        <taxon>Bifurcata</taxon>
        <taxon>Unidentata</taxon>
        <taxon>Episquamata</taxon>
        <taxon>Toxicofera</taxon>
        <taxon>Iguania</taxon>
        <taxon>Phrynosomatidae</taxon>
        <taxon>Phrynosomatinae</taxon>
        <taxon>Phrynosoma</taxon>
    </lineage>
</organism>
<dbReference type="InterPro" id="IPR016187">
    <property type="entry name" value="CTDL_fold"/>
</dbReference>
<sequence length="206" mass="24251">MFTDPTDRSLGQHYCKAFSPKLQDWQSYPCESGLPYICKKYLNATKHEGFDSWKFYPTDCDYNWYPYNRYCYKLHKEEKNWDEALLSCQDYNSTLISKTSLADTEMFINFLEYENITETWIGLRSTKTPVEFEWSDGSSVTFTYWDKQEPNVDKGKSQFCVSAQQSEGRWKVKSCKDKYFYICKRPGTAGSLISELESSCPEVYLI</sequence>
<dbReference type="SMART" id="SM00034">
    <property type="entry name" value="CLECT"/>
    <property type="match status" value="1"/>
</dbReference>
<dbReference type="SUPFAM" id="SSF56436">
    <property type="entry name" value="C-type lectin-like"/>
    <property type="match status" value="1"/>
</dbReference>
<protein>
    <recommendedName>
        <fullName evidence="4">C-type lectin domain-containing protein</fullName>
    </recommendedName>
</protein>
<dbReference type="InterPro" id="IPR001304">
    <property type="entry name" value="C-type_lectin-like"/>
</dbReference>
<dbReference type="Proteomes" id="UP000826234">
    <property type="component" value="Unassembled WGS sequence"/>
</dbReference>
<accession>A0ABQ7SVF7</accession>
<evidence type="ECO:0000256" key="3">
    <source>
        <dbReference type="ARBA" id="ARBA00023157"/>
    </source>
</evidence>
<evidence type="ECO:0000259" key="4">
    <source>
        <dbReference type="PROSITE" id="PS50041"/>
    </source>
</evidence>
<feature type="domain" description="C-type lectin" evidence="4">
    <location>
        <begin position="67"/>
        <end position="184"/>
    </location>
</feature>
<keyword evidence="6" id="KW-1185">Reference proteome</keyword>
<dbReference type="CDD" id="cd00037">
    <property type="entry name" value="CLECT"/>
    <property type="match status" value="1"/>
</dbReference>
<proteinExistence type="predicted"/>
<evidence type="ECO:0000256" key="1">
    <source>
        <dbReference type="ARBA" id="ARBA00004613"/>
    </source>
</evidence>
<evidence type="ECO:0000256" key="2">
    <source>
        <dbReference type="ARBA" id="ARBA00022525"/>
    </source>
</evidence>
<keyword evidence="2" id="KW-0964">Secreted</keyword>
<dbReference type="EMBL" id="JAIPUX010003289">
    <property type="protein sequence ID" value="KAH0621417.1"/>
    <property type="molecule type" value="Genomic_DNA"/>
</dbReference>
<dbReference type="PANTHER" id="PTHR22803">
    <property type="entry name" value="MANNOSE, PHOSPHOLIPASE, LECTIN RECEPTOR RELATED"/>
    <property type="match status" value="1"/>
</dbReference>
<evidence type="ECO:0000313" key="5">
    <source>
        <dbReference type="EMBL" id="KAH0621417.1"/>
    </source>
</evidence>
<reference evidence="5 6" key="1">
    <citation type="journal article" date="2022" name="Gigascience">
        <title>A chromosome-level genome assembly and annotation of the desert horned lizard, Phrynosoma platyrhinos, provides insight into chromosomal rearrangements among reptiles.</title>
        <authorList>
            <person name="Koochekian N."/>
            <person name="Ascanio A."/>
            <person name="Farleigh K."/>
            <person name="Card D.C."/>
            <person name="Schield D.R."/>
            <person name="Castoe T.A."/>
            <person name="Jezkova T."/>
        </authorList>
    </citation>
    <scope>NUCLEOTIDE SEQUENCE [LARGE SCALE GENOMIC DNA]</scope>
    <source>
        <strain evidence="5">NK-2021</strain>
    </source>
</reference>
<gene>
    <name evidence="5" type="ORF">JD844_022705</name>
</gene>
<dbReference type="Gene3D" id="3.10.100.10">
    <property type="entry name" value="Mannose-Binding Protein A, subunit A"/>
    <property type="match status" value="1"/>
</dbReference>
<keyword evidence="3" id="KW-1015">Disulfide bond</keyword>
<evidence type="ECO:0000313" key="6">
    <source>
        <dbReference type="Proteomes" id="UP000826234"/>
    </source>
</evidence>
<dbReference type="InterPro" id="IPR016186">
    <property type="entry name" value="C-type_lectin-like/link_sf"/>
</dbReference>
<name>A0ABQ7SVF7_PHRPL</name>
<dbReference type="InterPro" id="IPR050111">
    <property type="entry name" value="C-type_lectin/snaclec_domain"/>
</dbReference>
<dbReference type="PROSITE" id="PS50041">
    <property type="entry name" value="C_TYPE_LECTIN_2"/>
    <property type="match status" value="1"/>
</dbReference>
<comment type="caution">
    <text evidence="5">The sequence shown here is derived from an EMBL/GenBank/DDBJ whole genome shotgun (WGS) entry which is preliminary data.</text>
</comment>